<evidence type="ECO:0000313" key="1">
    <source>
        <dbReference type="EMBL" id="EGF86035.1"/>
    </source>
</evidence>
<gene>
    <name evidence="1" type="ORF">HMPREF0428_01837</name>
</gene>
<accession>A0AA87DQ38</accession>
<evidence type="ECO:0000313" key="2">
    <source>
        <dbReference type="Proteomes" id="UP000004773"/>
    </source>
</evidence>
<reference evidence="1 2" key="1">
    <citation type="submission" date="2011-03" db="EMBL/GenBank/DDBJ databases">
        <title>The Genome Sequence of Gemella haemolysans M341.</title>
        <authorList>
            <consortium name="The Broad Institute Genome Sequencing Platform"/>
            <consortium name="The Broad Institute Genome Sequencing Center for Infectious Disease"/>
            <person name="Earl A."/>
            <person name="Ward D."/>
            <person name="Feldgarden M."/>
            <person name="Gevers D."/>
            <person name="Sibley C.D."/>
            <person name="Field T.R."/>
            <person name="Grinwis M."/>
            <person name="Eshaghurshan C.S."/>
            <person name="Surette M.G."/>
            <person name="Young S.K."/>
            <person name="Zeng Q."/>
            <person name="Gargeya S."/>
            <person name="Fitzgerald M."/>
            <person name="Haas B."/>
            <person name="Abouelleil A."/>
            <person name="Alvarado L."/>
            <person name="Arachchi H.M."/>
            <person name="Berlin A."/>
            <person name="Brown A."/>
            <person name="Chapman S.B."/>
            <person name="Chen Z."/>
            <person name="Dunbar C."/>
            <person name="Freedman E."/>
            <person name="Gearin G."/>
            <person name="Gellesch M."/>
            <person name="Goldberg J."/>
            <person name="Griggs A."/>
            <person name="Gujja S."/>
            <person name="Heilman E.R."/>
            <person name="Heiman D."/>
            <person name="Howarth C."/>
            <person name="Larson L."/>
            <person name="Lui A."/>
            <person name="MacDonald P.J.P."/>
            <person name="Mehta T."/>
            <person name="Montmayeur A."/>
            <person name="Murphy C."/>
            <person name="Neiman D."/>
            <person name="Pearson M."/>
            <person name="Priest M."/>
            <person name="Roberts A."/>
            <person name="Saif S."/>
            <person name="Shea T."/>
            <person name="Shenoy N."/>
            <person name="Sisk P."/>
            <person name="Stolte C."/>
            <person name="Sykes S."/>
            <person name="White J."/>
            <person name="Yandava C."/>
            <person name="Wortman J."/>
            <person name="Nusbaum C."/>
            <person name="Birren B."/>
        </authorList>
    </citation>
    <scope>NUCLEOTIDE SEQUENCE [LARGE SCALE GENOMIC DNA]</scope>
    <source>
        <strain evidence="1 2">M341</strain>
    </source>
</reference>
<organism evidence="1 2">
    <name type="scientific">Gemella haemolysans M341</name>
    <dbReference type="NCBI Taxonomy" id="562981"/>
    <lineage>
        <taxon>Bacteria</taxon>
        <taxon>Bacillati</taxon>
        <taxon>Bacillota</taxon>
        <taxon>Bacilli</taxon>
        <taxon>Bacillales</taxon>
        <taxon>Gemellaceae</taxon>
        <taxon>Gemella</taxon>
    </lineage>
</organism>
<protein>
    <submittedName>
        <fullName evidence="1">Uncharacterized protein</fullName>
    </submittedName>
</protein>
<dbReference type="EMBL" id="ACRO01000047">
    <property type="protein sequence ID" value="EGF86035.1"/>
    <property type="molecule type" value="Genomic_DNA"/>
</dbReference>
<name>A0AA87DQ38_9BACL</name>
<dbReference type="Proteomes" id="UP000004773">
    <property type="component" value="Unassembled WGS sequence"/>
</dbReference>
<dbReference type="RefSeq" id="WP_003148018.1">
    <property type="nucleotide sequence ID" value="NZ_GL883586.1"/>
</dbReference>
<proteinExistence type="predicted"/>
<sequence>MIKQDRFKHLTDRQKSACYFIMSTLGVYLKDNETPEEFLNKYLVKAKKKAGWSDPYKKARGYSVPLLPLEDINKYGVSIEEDLQSELMAYRYEY</sequence>
<dbReference type="AlphaFoldDB" id="A0AA87DQ38"/>
<comment type="caution">
    <text evidence="1">The sequence shown here is derived from an EMBL/GenBank/DDBJ whole genome shotgun (WGS) entry which is preliminary data.</text>
</comment>